<evidence type="ECO:0000256" key="2">
    <source>
        <dbReference type="ARBA" id="ARBA00022448"/>
    </source>
</evidence>
<evidence type="ECO:0000256" key="4">
    <source>
        <dbReference type="ARBA" id="ARBA00022989"/>
    </source>
</evidence>
<name>A0A2W5N202_RHOSU</name>
<evidence type="ECO:0000313" key="8">
    <source>
        <dbReference type="EMBL" id="PZQ47104.1"/>
    </source>
</evidence>
<dbReference type="InterPro" id="IPR036259">
    <property type="entry name" value="MFS_trans_sf"/>
</dbReference>
<dbReference type="CDD" id="cd17321">
    <property type="entry name" value="MFS_MMR_MDR_like"/>
    <property type="match status" value="1"/>
</dbReference>
<dbReference type="Proteomes" id="UP000249185">
    <property type="component" value="Unassembled WGS sequence"/>
</dbReference>
<dbReference type="AlphaFoldDB" id="A0A2W5N202"/>
<feature type="transmembrane region" description="Helical" evidence="6">
    <location>
        <begin position="114"/>
        <end position="135"/>
    </location>
</feature>
<dbReference type="PANTHER" id="PTHR42718:SF9">
    <property type="entry name" value="MAJOR FACILITATOR SUPERFAMILY MULTIDRUG TRANSPORTER MFSC"/>
    <property type="match status" value="1"/>
</dbReference>
<dbReference type="InterPro" id="IPR011701">
    <property type="entry name" value="MFS"/>
</dbReference>
<feature type="transmembrane region" description="Helical" evidence="6">
    <location>
        <begin position="89"/>
        <end position="108"/>
    </location>
</feature>
<keyword evidence="3 6" id="KW-0812">Transmembrane</keyword>
<dbReference type="GO" id="GO:0022857">
    <property type="term" value="F:transmembrane transporter activity"/>
    <property type="evidence" value="ECO:0007669"/>
    <property type="project" value="InterPro"/>
</dbReference>
<accession>A0A2W5N202</accession>
<evidence type="ECO:0000256" key="1">
    <source>
        <dbReference type="ARBA" id="ARBA00004141"/>
    </source>
</evidence>
<proteinExistence type="predicted"/>
<dbReference type="EMBL" id="QFPW01000018">
    <property type="protein sequence ID" value="PZQ47104.1"/>
    <property type="molecule type" value="Genomic_DNA"/>
</dbReference>
<dbReference type="Gene3D" id="1.20.1720.10">
    <property type="entry name" value="Multidrug resistance protein D"/>
    <property type="match status" value="1"/>
</dbReference>
<feature type="transmembrane region" description="Helical" evidence="6">
    <location>
        <begin position="21"/>
        <end position="45"/>
    </location>
</feature>
<feature type="transmembrane region" description="Helical" evidence="6">
    <location>
        <begin position="272"/>
        <end position="294"/>
    </location>
</feature>
<feature type="transmembrane region" description="Helical" evidence="6">
    <location>
        <begin position="403"/>
        <end position="426"/>
    </location>
</feature>
<keyword evidence="4 6" id="KW-1133">Transmembrane helix</keyword>
<dbReference type="GO" id="GO:0016020">
    <property type="term" value="C:membrane"/>
    <property type="evidence" value="ECO:0007669"/>
    <property type="project" value="UniProtKB-SubCell"/>
</dbReference>
<organism evidence="8 9">
    <name type="scientific">Rhodovulum sulfidophilum</name>
    <name type="common">Rhodobacter sulfidophilus</name>
    <dbReference type="NCBI Taxonomy" id="35806"/>
    <lineage>
        <taxon>Bacteria</taxon>
        <taxon>Pseudomonadati</taxon>
        <taxon>Pseudomonadota</taxon>
        <taxon>Alphaproteobacteria</taxon>
        <taxon>Rhodobacterales</taxon>
        <taxon>Paracoccaceae</taxon>
        <taxon>Rhodovulum</taxon>
    </lineage>
</organism>
<keyword evidence="2" id="KW-0813">Transport</keyword>
<dbReference type="PANTHER" id="PTHR42718">
    <property type="entry name" value="MAJOR FACILITATOR SUPERFAMILY MULTIDRUG TRANSPORTER MFSC"/>
    <property type="match status" value="1"/>
</dbReference>
<evidence type="ECO:0000259" key="7">
    <source>
        <dbReference type="PROSITE" id="PS50850"/>
    </source>
</evidence>
<evidence type="ECO:0000256" key="3">
    <source>
        <dbReference type="ARBA" id="ARBA00022692"/>
    </source>
</evidence>
<evidence type="ECO:0000256" key="5">
    <source>
        <dbReference type="ARBA" id="ARBA00023136"/>
    </source>
</evidence>
<feature type="transmembrane region" description="Helical" evidence="6">
    <location>
        <begin position="147"/>
        <end position="171"/>
    </location>
</feature>
<evidence type="ECO:0000313" key="9">
    <source>
        <dbReference type="Proteomes" id="UP000249185"/>
    </source>
</evidence>
<reference evidence="8 9" key="1">
    <citation type="submission" date="2017-08" db="EMBL/GenBank/DDBJ databases">
        <title>Infants hospitalized years apart are colonized by the same room-sourced microbial strains.</title>
        <authorList>
            <person name="Brooks B."/>
            <person name="Olm M.R."/>
            <person name="Firek B.A."/>
            <person name="Baker R."/>
            <person name="Thomas B.C."/>
            <person name="Morowitz M.J."/>
            <person name="Banfield J.F."/>
        </authorList>
    </citation>
    <scope>NUCLEOTIDE SEQUENCE [LARGE SCALE GENOMIC DNA]</scope>
    <source>
        <strain evidence="8">S2_005_002_R2_34</strain>
    </source>
</reference>
<dbReference type="PRINTS" id="PR01036">
    <property type="entry name" value="TCRTETB"/>
</dbReference>
<dbReference type="InterPro" id="IPR020846">
    <property type="entry name" value="MFS_dom"/>
</dbReference>
<feature type="transmembrane region" description="Helical" evidence="6">
    <location>
        <begin position="57"/>
        <end position="77"/>
    </location>
</feature>
<feature type="transmembrane region" description="Helical" evidence="6">
    <location>
        <begin position="306"/>
        <end position="327"/>
    </location>
</feature>
<keyword evidence="5 6" id="KW-0472">Membrane</keyword>
<sequence length="454" mass="46332">MPAQALSPRIHADGLPTPRRYLAMLAIAIGITMAVLDGTVVNVALPSIARELGADPSAAVWIINGYQLAILATLLPLAALGERVGYRRVYQVGIVVFTLGSLLCALSPNLPTLVAARVFQGLGGAAIMSMNGALVRHTYPAGELGRGVGLNGLVVAVAAAVAPSLAAGILAFGSWPWLFAVNVPAGLLNAWLAWRYLPHAETAHRPVDVPGAVLCAGMFGLFFIGLDALARGIGPLPLAALAGAAACGLLLGRRDHASAAPLIPLDLLRIPVFALSVTASICAFVAFIVAFVALPFHFQDALGLDQVTTGLLMTPWPVALGLSAPIAGHLSDRVAASTLGAAGMALVALGLALIAFLPADASAFDIGWRMALCGFGFGFFQAPNNRTMLASAPRARSGAAGGMLAMARLLGMTFGAALTALAFQFAPDRAETVSLGAAIAFALAAAVASGARRM</sequence>
<protein>
    <submittedName>
        <fullName evidence="8">MFS transporter</fullName>
    </submittedName>
</protein>
<dbReference type="Gene3D" id="1.20.1250.20">
    <property type="entry name" value="MFS general substrate transporter like domains"/>
    <property type="match status" value="1"/>
</dbReference>
<feature type="transmembrane region" description="Helical" evidence="6">
    <location>
        <begin position="334"/>
        <end position="357"/>
    </location>
</feature>
<comment type="caution">
    <text evidence="8">The sequence shown here is derived from an EMBL/GenBank/DDBJ whole genome shotgun (WGS) entry which is preliminary data.</text>
</comment>
<feature type="transmembrane region" description="Helical" evidence="6">
    <location>
        <begin position="363"/>
        <end position="382"/>
    </location>
</feature>
<dbReference type="Pfam" id="PF07690">
    <property type="entry name" value="MFS_1"/>
    <property type="match status" value="1"/>
</dbReference>
<dbReference type="PROSITE" id="PS50850">
    <property type="entry name" value="MFS"/>
    <property type="match status" value="1"/>
</dbReference>
<feature type="transmembrane region" description="Helical" evidence="6">
    <location>
        <begin position="209"/>
        <end position="226"/>
    </location>
</feature>
<comment type="subcellular location">
    <subcellularLocation>
        <location evidence="1">Membrane</location>
        <topology evidence="1">Multi-pass membrane protein</topology>
    </subcellularLocation>
</comment>
<gene>
    <name evidence="8" type="ORF">DI556_17945</name>
</gene>
<feature type="transmembrane region" description="Helical" evidence="6">
    <location>
        <begin position="432"/>
        <end position="451"/>
    </location>
</feature>
<dbReference type="SUPFAM" id="SSF103473">
    <property type="entry name" value="MFS general substrate transporter"/>
    <property type="match status" value="1"/>
</dbReference>
<feature type="domain" description="Major facilitator superfamily (MFS) profile" evidence="7">
    <location>
        <begin position="23"/>
        <end position="454"/>
    </location>
</feature>
<feature type="transmembrane region" description="Helical" evidence="6">
    <location>
        <begin position="232"/>
        <end position="251"/>
    </location>
</feature>
<evidence type="ECO:0000256" key="6">
    <source>
        <dbReference type="SAM" id="Phobius"/>
    </source>
</evidence>
<feature type="transmembrane region" description="Helical" evidence="6">
    <location>
        <begin position="177"/>
        <end position="197"/>
    </location>
</feature>